<dbReference type="EMBL" id="JAEVFJ010000012">
    <property type="protein sequence ID" value="KAH8101455.1"/>
    <property type="molecule type" value="Genomic_DNA"/>
</dbReference>
<feature type="repeat" description="TPR" evidence="9">
    <location>
        <begin position="244"/>
        <end position="277"/>
    </location>
</feature>
<feature type="compositionally biased region" description="Basic and acidic residues" evidence="10">
    <location>
        <begin position="678"/>
        <end position="706"/>
    </location>
</feature>
<feature type="repeat" description="TPR" evidence="9">
    <location>
        <begin position="387"/>
        <end position="420"/>
    </location>
</feature>
<reference evidence="12" key="1">
    <citation type="journal article" date="2021" name="New Phytol.">
        <title>Evolutionary innovations through gain and loss of genes in the ectomycorrhizal Boletales.</title>
        <authorList>
            <person name="Wu G."/>
            <person name="Miyauchi S."/>
            <person name="Morin E."/>
            <person name="Kuo A."/>
            <person name="Drula E."/>
            <person name="Varga T."/>
            <person name="Kohler A."/>
            <person name="Feng B."/>
            <person name="Cao Y."/>
            <person name="Lipzen A."/>
            <person name="Daum C."/>
            <person name="Hundley H."/>
            <person name="Pangilinan J."/>
            <person name="Johnson J."/>
            <person name="Barry K."/>
            <person name="LaButti K."/>
            <person name="Ng V."/>
            <person name="Ahrendt S."/>
            <person name="Min B."/>
            <person name="Choi I.G."/>
            <person name="Park H."/>
            <person name="Plett J.M."/>
            <person name="Magnuson J."/>
            <person name="Spatafora J.W."/>
            <person name="Nagy L.G."/>
            <person name="Henrissat B."/>
            <person name="Grigoriev I.V."/>
            <person name="Yang Z.L."/>
            <person name="Xu J."/>
            <person name="Martin F.M."/>
        </authorList>
    </citation>
    <scope>NUCLEOTIDE SEQUENCE</scope>
    <source>
        <strain evidence="12">KKN 215</strain>
    </source>
</reference>
<proteinExistence type="inferred from homology"/>
<feature type="domain" description="Cytochrome c-type biogenesis protein H TPR" evidence="11">
    <location>
        <begin position="97"/>
        <end position="199"/>
    </location>
</feature>
<dbReference type="InterPro" id="IPR051630">
    <property type="entry name" value="Corepressor-Demethylase"/>
</dbReference>
<evidence type="ECO:0000256" key="1">
    <source>
        <dbReference type="ARBA" id="ARBA00004123"/>
    </source>
</evidence>
<feature type="compositionally biased region" description="Pro residues" evidence="10">
    <location>
        <begin position="729"/>
        <end position="738"/>
    </location>
</feature>
<keyword evidence="5" id="KW-0805">Transcription regulation</keyword>
<feature type="compositionally biased region" description="Polar residues" evidence="10">
    <location>
        <begin position="999"/>
        <end position="1024"/>
    </location>
</feature>
<dbReference type="SUPFAM" id="SSF48452">
    <property type="entry name" value="TPR-like"/>
    <property type="match status" value="1"/>
</dbReference>
<dbReference type="Pfam" id="PF23914">
    <property type="entry name" value="TPR_CcmH_CycH"/>
    <property type="match status" value="1"/>
</dbReference>
<feature type="compositionally biased region" description="Basic and acidic residues" evidence="10">
    <location>
        <begin position="790"/>
        <end position="803"/>
    </location>
</feature>
<evidence type="ECO:0000256" key="9">
    <source>
        <dbReference type="PROSITE-ProRule" id="PRU00339"/>
    </source>
</evidence>
<dbReference type="GO" id="GO:0017053">
    <property type="term" value="C:transcription repressor complex"/>
    <property type="evidence" value="ECO:0007669"/>
    <property type="project" value="TreeGrafter"/>
</dbReference>
<dbReference type="InterPro" id="IPR019734">
    <property type="entry name" value="TPR_rpt"/>
</dbReference>
<feature type="repeat" description="TPR" evidence="9">
    <location>
        <begin position="353"/>
        <end position="386"/>
    </location>
</feature>
<dbReference type="PANTHER" id="PTHR14017">
    <property type="entry name" value="LYSINE-SPECIFIC DEMETHYLASE"/>
    <property type="match status" value="1"/>
</dbReference>
<feature type="compositionally biased region" description="Pro residues" evidence="10">
    <location>
        <begin position="1076"/>
        <end position="1086"/>
    </location>
</feature>
<comment type="caution">
    <text evidence="12">The sequence shown here is derived from an EMBL/GenBank/DDBJ whole genome shotgun (WGS) entry which is preliminary data.</text>
</comment>
<evidence type="ECO:0000256" key="2">
    <source>
        <dbReference type="ARBA" id="ARBA00022491"/>
    </source>
</evidence>
<dbReference type="OrthoDB" id="418911at2759"/>
<feature type="repeat" description="TPR" evidence="9">
    <location>
        <begin position="99"/>
        <end position="132"/>
    </location>
</feature>
<dbReference type="Pfam" id="PF00515">
    <property type="entry name" value="TPR_1"/>
    <property type="match status" value="1"/>
</dbReference>
<feature type="region of interest" description="Disordered" evidence="10">
    <location>
        <begin position="473"/>
        <end position="1205"/>
    </location>
</feature>
<evidence type="ECO:0000256" key="6">
    <source>
        <dbReference type="ARBA" id="ARBA00023163"/>
    </source>
</evidence>
<keyword evidence="6" id="KW-0804">Transcription</keyword>
<keyword evidence="13" id="KW-1185">Reference proteome</keyword>
<dbReference type="GO" id="GO:0005634">
    <property type="term" value="C:nucleus"/>
    <property type="evidence" value="ECO:0007669"/>
    <property type="project" value="UniProtKB-SubCell"/>
</dbReference>
<keyword evidence="4 9" id="KW-0802">TPR repeat</keyword>
<dbReference type="GO" id="GO:0000978">
    <property type="term" value="F:RNA polymerase II cis-regulatory region sequence-specific DNA binding"/>
    <property type="evidence" value="ECO:0007669"/>
    <property type="project" value="TreeGrafter"/>
</dbReference>
<dbReference type="GO" id="GO:0000122">
    <property type="term" value="P:negative regulation of transcription by RNA polymerase II"/>
    <property type="evidence" value="ECO:0007669"/>
    <property type="project" value="TreeGrafter"/>
</dbReference>
<evidence type="ECO:0000256" key="3">
    <source>
        <dbReference type="ARBA" id="ARBA00022737"/>
    </source>
</evidence>
<feature type="compositionally biased region" description="Basic and acidic residues" evidence="10">
    <location>
        <begin position="571"/>
        <end position="581"/>
    </location>
</feature>
<keyword evidence="7" id="KW-0539">Nucleus</keyword>
<feature type="compositionally biased region" description="Basic residues" evidence="10">
    <location>
        <begin position="1059"/>
        <end position="1068"/>
    </location>
</feature>
<feature type="repeat" description="TPR" evidence="9">
    <location>
        <begin position="204"/>
        <end position="237"/>
    </location>
</feature>
<feature type="compositionally biased region" description="Pro residues" evidence="10">
    <location>
        <begin position="27"/>
        <end position="36"/>
    </location>
</feature>
<evidence type="ECO:0000256" key="4">
    <source>
        <dbReference type="ARBA" id="ARBA00022803"/>
    </source>
</evidence>
<protein>
    <submittedName>
        <fullName evidence="12">TPR-like protein</fullName>
    </submittedName>
</protein>
<evidence type="ECO:0000313" key="12">
    <source>
        <dbReference type="EMBL" id="KAH8101455.1"/>
    </source>
</evidence>
<feature type="repeat" description="TPR" evidence="9">
    <location>
        <begin position="281"/>
        <end position="314"/>
    </location>
</feature>
<comment type="similarity">
    <text evidence="8">Belongs to the CYC8/SSN6 family.</text>
</comment>
<keyword evidence="2" id="KW-0678">Repressor</keyword>
<dbReference type="Pfam" id="PF13432">
    <property type="entry name" value="TPR_16"/>
    <property type="match status" value="2"/>
</dbReference>
<dbReference type="AlphaFoldDB" id="A0A8K0UQX1"/>
<dbReference type="SUPFAM" id="SSF81901">
    <property type="entry name" value="HCP-like"/>
    <property type="match status" value="1"/>
</dbReference>
<organism evidence="12 13">
    <name type="scientific">Cristinia sonorae</name>
    <dbReference type="NCBI Taxonomy" id="1940300"/>
    <lineage>
        <taxon>Eukaryota</taxon>
        <taxon>Fungi</taxon>
        <taxon>Dikarya</taxon>
        <taxon>Basidiomycota</taxon>
        <taxon>Agaricomycotina</taxon>
        <taxon>Agaricomycetes</taxon>
        <taxon>Agaricomycetidae</taxon>
        <taxon>Agaricales</taxon>
        <taxon>Pleurotineae</taxon>
        <taxon>Stephanosporaceae</taxon>
        <taxon>Cristinia</taxon>
    </lineage>
</organism>
<sequence length="1205" mass="131962">MSVRHTPRQSERDIRLHDPHTPHGHPHPIPLPPPPGHSIAHGGPPPPPPHLNGNGHPQTPLSSGHAVLPQGSAPMATSPANSNGVVVPTAIQKLAQANEQTWLLIGRVAEQMGNLEHALSAYENALRHNPMSLSGLTQVAGIARIKENYPKAVDYFQRVLNMQQDNGEVWSALGHCYLMQDDLQKAYAAYQQALYLLPNPKEDPKLWYGIGILYDRYGSLDHAEEAFASVLRMDKVVLDFDKANEILFRLGIIYKQQSKYDESLQCFDRILRNPPNPLAHADIWFQIGHVYEQQRDHTRARDAYERVVRENPGHAKVLQQLGWLYHQDGSSFQNQDLAIQYLTKSLEADPSDAQSWYLLGRAYMAGQKYNKAYEAYQQAVYRDGRNPTFWCSIGVLYFQINQYRDALDAYSRAIRINPYISEVWFDLGSLYESCNNQISDAIDAYARASELDPANTAISQRLTLLKNAQATGSTLPAAPGPQDVHPTAYANPTVIPPPPGLTGPPMLLQSTNGRPIFRTESRGPPDGLPMSNQPPPLGAGRSSPGPFRGGPPPPVILDDNQHSSALPLLRPIDDRPPHLRDGPYPQEGNQRGGPHGLLLHHPTPVQQLPGEPGRGQPPHPHEFQRIRVPSRSASPPPPHSARPRSTAGYMQQPQFEGRPHMGPGQGMMQPRSPPPGHHPRDIPGDREPGWDRRPGPADHREFERRGRPGPAPGPEFQSHPQQYYAGRHSPPPPYPPRAHSPRAPRDSPTEASPRGYQRPYWDKPAGPPGPGSMVARSPRRPSLADIPPEPSRERYDPRRDAREPQPSQYEQRDHPMFAHNSPEVIRRSQLPPPPYPMGNGQRMSDSPHMSQGAPAAEPSRGRGRKGKEQSPAPPPPSNASVPPAEAPKKKRRTNQKRPLDPPTTTTRFEAGYGAAPPLQQVPSFKVDHRPSKPSSHGSPEPVSSNGSGSGSVSRSVQPSPTNSVNVVPNRDIDEDYDEGVTMLMELQSGSRSGAPASRNGVSQSPQVAHVGRTQSSSQVPQHSTGRYPAMMSRTSPPMGTKRPLSPGPHDQQHVEMKRSRVGSVHRRASSPSASGPHPPSSRPSPIPFRQQPTSHSPETRQPPMDNGRSYPPSPALPTMLPPHPRPIGAGLSGHGPLPSMHARSSSSPGEDDRTSPRERHGKIVLSPPTQTPVGGGGGPHAKGTPSPSSSHASHHSNGGREKMMR</sequence>
<keyword evidence="3" id="KW-0677">Repeat</keyword>
<evidence type="ECO:0000313" key="13">
    <source>
        <dbReference type="Proteomes" id="UP000813824"/>
    </source>
</evidence>
<dbReference type="PROSITE" id="PS50293">
    <property type="entry name" value="TPR_REGION"/>
    <property type="match status" value="1"/>
</dbReference>
<feature type="repeat" description="TPR" evidence="9">
    <location>
        <begin position="167"/>
        <end position="200"/>
    </location>
</feature>
<dbReference type="FunFam" id="1.25.40.10:FF:000403">
    <property type="entry name" value="General transcriptional repressor, putative"/>
    <property type="match status" value="1"/>
</dbReference>
<feature type="compositionally biased region" description="Low complexity" evidence="10">
    <location>
        <begin position="937"/>
        <end position="960"/>
    </location>
</feature>
<evidence type="ECO:0000256" key="10">
    <source>
        <dbReference type="SAM" id="MobiDB-lite"/>
    </source>
</evidence>
<dbReference type="Gene3D" id="1.25.40.10">
    <property type="entry name" value="Tetratricopeptide repeat domain"/>
    <property type="match status" value="2"/>
</dbReference>
<dbReference type="FunFam" id="1.25.40.10:FF:000078">
    <property type="entry name" value="Transcriptional corepressor Cyc8"/>
    <property type="match status" value="1"/>
</dbReference>
<dbReference type="GO" id="GO:0031490">
    <property type="term" value="F:chromatin DNA binding"/>
    <property type="evidence" value="ECO:0007669"/>
    <property type="project" value="TreeGrafter"/>
</dbReference>
<dbReference type="SMART" id="SM00028">
    <property type="entry name" value="TPR"/>
    <property type="match status" value="10"/>
</dbReference>
<feature type="compositionally biased region" description="Pro residues" evidence="10">
    <location>
        <begin position="1111"/>
        <end position="1125"/>
    </location>
</feature>
<evidence type="ECO:0000256" key="8">
    <source>
        <dbReference type="ARBA" id="ARBA00061082"/>
    </source>
</evidence>
<dbReference type="InterPro" id="IPR056413">
    <property type="entry name" value="TPR_CcmH_CycH"/>
</dbReference>
<evidence type="ECO:0000256" key="5">
    <source>
        <dbReference type="ARBA" id="ARBA00023015"/>
    </source>
</evidence>
<dbReference type="PANTHER" id="PTHR14017:SF1">
    <property type="entry name" value="LD02225P"/>
    <property type="match status" value="1"/>
</dbReference>
<gene>
    <name evidence="12" type="ORF">BXZ70DRAFT_93490</name>
</gene>
<name>A0A8K0UQX1_9AGAR</name>
<evidence type="ECO:0000259" key="11">
    <source>
        <dbReference type="Pfam" id="PF23914"/>
    </source>
</evidence>
<feature type="region of interest" description="Disordered" evidence="10">
    <location>
        <begin position="1"/>
        <end position="81"/>
    </location>
</feature>
<dbReference type="PROSITE" id="PS50005">
    <property type="entry name" value="TPR"/>
    <property type="match status" value="7"/>
</dbReference>
<feature type="compositionally biased region" description="Basic and acidic residues" evidence="10">
    <location>
        <begin position="8"/>
        <end position="21"/>
    </location>
</feature>
<accession>A0A8K0UQX1</accession>
<dbReference type="InterPro" id="IPR011990">
    <property type="entry name" value="TPR-like_helical_dom_sf"/>
</dbReference>
<evidence type="ECO:0000256" key="7">
    <source>
        <dbReference type="ARBA" id="ARBA00023242"/>
    </source>
</evidence>
<comment type="subcellular location">
    <subcellularLocation>
        <location evidence="1">Nucleus</location>
    </subcellularLocation>
</comment>
<feature type="compositionally biased region" description="Low complexity" evidence="10">
    <location>
        <begin position="1181"/>
        <end position="1191"/>
    </location>
</feature>
<dbReference type="Proteomes" id="UP000813824">
    <property type="component" value="Unassembled WGS sequence"/>
</dbReference>